<dbReference type="AlphaFoldDB" id="A0A803M8A3"/>
<dbReference type="PANTHER" id="PTHR21567:SF65">
    <property type="entry name" value="ARM REPEAT SUPERFAMILY PROTEIN"/>
    <property type="match status" value="1"/>
</dbReference>
<dbReference type="GO" id="GO:0008017">
    <property type="term" value="F:microtubule binding"/>
    <property type="evidence" value="ECO:0007669"/>
    <property type="project" value="TreeGrafter"/>
</dbReference>
<dbReference type="GO" id="GO:0000226">
    <property type="term" value="P:microtubule cytoskeleton organization"/>
    <property type="evidence" value="ECO:0007669"/>
    <property type="project" value="TreeGrafter"/>
</dbReference>
<feature type="region of interest" description="Disordered" evidence="1">
    <location>
        <begin position="1"/>
        <end position="41"/>
    </location>
</feature>
<dbReference type="EnsemblPlants" id="AUR62025129-RA">
    <property type="protein sequence ID" value="AUR62025129-RA:cds"/>
    <property type="gene ID" value="AUR62025129"/>
</dbReference>
<dbReference type="GO" id="GO:0005881">
    <property type="term" value="C:cytoplasmic microtubule"/>
    <property type="evidence" value="ECO:0007669"/>
    <property type="project" value="TreeGrafter"/>
</dbReference>
<protein>
    <submittedName>
        <fullName evidence="2">Uncharacterized protein</fullName>
    </submittedName>
</protein>
<sequence length="193" mass="21811">MESKETTTSMPVDDEVDESNAARKPKRSRKSNVWQEMTEGKNAKDDKVLSLTVDNASYNDVMVKHMKNRLRSRGMLEFGRKPWRKNLSGADLEECGQDDVHVKDFLPAMKAVCDRLEQAEGKVYESLNDTRRLASYHSTLLLPLLEPVVVVLVKAMKNPRSALCKTSIMAATNIFVTCHDKLLEPDFSGGFEF</sequence>
<reference evidence="2" key="1">
    <citation type="journal article" date="2017" name="Nature">
        <title>The genome of Chenopodium quinoa.</title>
        <authorList>
            <person name="Jarvis D.E."/>
            <person name="Ho Y.S."/>
            <person name="Lightfoot D.J."/>
            <person name="Schmoeckel S.M."/>
            <person name="Li B."/>
            <person name="Borm T.J.A."/>
            <person name="Ohyanagi H."/>
            <person name="Mineta K."/>
            <person name="Michell C.T."/>
            <person name="Saber N."/>
            <person name="Kharbatia N.M."/>
            <person name="Rupper R.R."/>
            <person name="Sharp A.R."/>
            <person name="Dally N."/>
            <person name="Boughton B.A."/>
            <person name="Woo Y.H."/>
            <person name="Gao G."/>
            <person name="Schijlen E.G.W.M."/>
            <person name="Guo X."/>
            <person name="Momin A.A."/>
            <person name="Negrao S."/>
            <person name="Al-Babili S."/>
            <person name="Gehring C."/>
            <person name="Roessner U."/>
            <person name="Jung C."/>
            <person name="Murphy K."/>
            <person name="Arold S.T."/>
            <person name="Gojobori T."/>
            <person name="van der Linden C.G."/>
            <person name="van Loo E.N."/>
            <person name="Jellen E.N."/>
            <person name="Maughan P.J."/>
            <person name="Tester M."/>
        </authorList>
    </citation>
    <scope>NUCLEOTIDE SEQUENCE [LARGE SCALE GENOMIC DNA]</scope>
    <source>
        <strain evidence="2">cv. PI 614886</strain>
    </source>
</reference>
<feature type="compositionally biased region" description="Polar residues" evidence="1">
    <location>
        <begin position="1"/>
        <end position="10"/>
    </location>
</feature>
<keyword evidence="3" id="KW-1185">Reference proteome</keyword>
<dbReference type="Gramene" id="AUR62025129-RA">
    <property type="protein sequence ID" value="AUR62025129-RA:cds"/>
    <property type="gene ID" value="AUR62025129"/>
</dbReference>
<reference evidence="2" key="2">
    <citation type="submission" date="2021-03" db="UniProtKB">
        <authorList>
            <consortium name="EnsemblPlants"/>
        </authorList>
    </citation>
    <scope>IDENTIFICATION</scope>
</reference>
<dbReference type="Proteomes" id="UP000596660">
    <property type="component" value="Unplaced"/>
</dbReference>
<evidence type="ECO:0000313" key="2">
    <source>
        <dbReference type="EnsemblPlants" id="AUR62025129-RA:cds"/>
    </source>
</evidence>
<name>A0A803M8A3_CHEQI</name>
<dbReference type="PANTHER" id="PTHR21567">
    <property type="entry name" value="CLASP"/>
    <property type="match status" value="1"/>
</dbReference>
<proteinExistence type="predicted"/>
<evidence type="ECO:0000313" key="3">
    <source>
        <dbReference type="Proteomes" id="UP000596660"/>
    </source>
</evidence>
<accession>A0A803M8A3</accession>
<evidence type="ECO:0000256" key="1">
    <source>
        <dbReference type="SAM" id="MobiDB-lite"/>
    </source>
</evidence>
<organism evidence="2 3">
    <name type="scientific">Chenopodium quinoa</name>
    <name type="common">Quinoa</name>
    <dbReference type="NCBI Taxonomy" id="63459"/>
    <lineage>
        <taxon>Eukaryota</taxon>
        <taxon>Viridiplantae</taxon>
        <taxon>Streptophyta</taxon>
        <taxon>Embryophyta</taxon>
        <taxon>Tracheophyta</taxon>
        <taxon>Spermatophyta</taxon>
        <taxon>Magnoliopsida</taxon>
        <taxon>eudicotyledons</taxon>
        <taxon>Gunneridae</taxon>
        <taxon>Pentapetalae</taxon>
        <taxon>Caryophyllales</taxon>
        <taxon>Chenopodiaceae</taxon>
        <taxon>Chenopodioideae</taxon>
        <taxon>Atripliceae</taxon>
        <taxon>Chenopodium</taxon>
    </lineage>
</organism>